<dbReference type="GeneID" id="74568182"/>
<reference evidence="2" key="1">
    <citation type="journal article" date="2022" name="Int. J. Syst. Evol. Microbiol.">
        <title>Nanobdella aerobiophila gen. nov., sp. nov., a thermoacidophilic, obligate ectosymbiotic archaeon, and proposal of Nanobdellaceae fam. nov., Nanobdellales ord. nov. and Nanobdellia class. nov.</title>
        <authorList>
            <person name="Kato S."/>
            <person name="Ogasawara A."/>
            <person name="Itoh T."/>
            <person name="Sakai H.D."/>
            <person name="Shimizu M."/>
            <person name="Yuki M."/>
            <person name="Kaneko M."/>
            <person name="Takashina T."/>
            <person name="Ohkuma M."/>
        </authorList>
    </citation>
    <scope>NUCLEOTIDE SEQUENCE [LARGE SCALE GENOMIC DNA]</scope>
    <source>
        <strain evidence="2">MJ1</strain>
    </source>
</reference>
<name>A0A915WSN7_9ARCH</name>
<dbReference type="EMBL" id="AP019769">
    <property type="protein sequence ID" value="BBL45402.1"/>
    <property type="molecule type" value="Genomic_DNA"/>
</dbReference>
<evidence type="ECO:0000313" key="1">
    <source>
        <dbReference type="EMBL" id="BBL45402.1"/>
    </source>
</evidence>
<keyword evidence="2" id="KW-1185">Reference proteome</keyword>
<organism evidence="1 2">
    <name type="scientific">Nanobdella aerobiophila</name>
    <dbReference type="NCBI Taxonomy" id="2586965"/>
    <lineage>
        <taxon>Archaea</taxon>
        <taxon>Nanobdellota</taxon>
        <taxon>Nanobdellia</taxon>
        <taxon>Nanobdellales</taxon>
        <taxon>Nanobdellaceae</taxon>
        <taxon>Nanobdella</taxon>
    </lineage>
</organism>
<accession>A0A915WSN7</accession>
<sequence length="83" mass="10286">MYESFEYIEEGIIYCKVKSILKDKVIFDINSKEYSFDKTIDMNYLKEGDYVRFYIKDNKIIYIETISKEFYDRMYYIISQLYN</sequence>
<gene>
    <name evidence="1" type="ORF">MJ1_0231</name>
</gene>
<dbReference type="AlphaFoldDB" id="A0A915WSN7"/>
<protein>
    <submittedName>
        <fullName evidence="1">Uncharacterized protein</fullName>
    </submittedName>
</protein>
<dbReference type="KEGG" id="naer:MJ1_0231"/>
<evidence type="ECO:0000313" key="2">
    <source>
        <dbReference type="Proteomes" id="UP001055553"/>
    </source>
</evidence>
<dbReference type="RefSeq" id="WP_258393435.1">
    <property type="nucleotide sequence ID" value="NZ_AP019769.1"/>
</dbReference>
<dbReference type="Proteomes" id="UP001055553">
    <property type="component" value="Chromosome"/>
</dbReference>
<proteinExistence type="predicted"/>